<dbReference type="EMBL" id="JBJUIK010000012">
    <property type="protein sequence ID" value="KAL3510251.1"/>
    <property type="molecule type" value="Genomic_DNA"/>
</dbReference>
<dbReference type="AlphaFoldDB" id="A0ABD2YUJ5"/>
<comment type="caution">
    <text evidence="1">The sequence shown here is derived from an EMBL/GenBank/DDBJ whole genome shotgun (WGS) entry which is preliminary data.</text>
</comment>
<accession>A0ABD2YUJ5</accession>
<proteinExistence type="predicted"/>
<dbReference type="Proteomes" id="UP001630127">
    <property type="component" value="Unassembled WGS sequence"/>
</dbReference>
<evidence type="ECO:0000313" key="1">
    <source>
        <dbReference type="EMBL" id="KAL3510251.1"/>
    </source>
</evidence>
<gene>
    <name evidence="1" type="ORF">ACH5RR_029652</name>
</gene>
<keyword evidence="2" id="KW-1185">Reference proteome</keyword>
<evidence type="ECO:0000313" key="2">
    <source>
        <dbReference type="Proteomes" id="UP001630127"/>
    </source>
</evidence>
<organism evidence="1 2">
    <name type="scientific">Cinchona calisaya</name>
    <dbReference type="NCBI Taxonomy" id="153742"/>
    <lineage>
        <taxon>Eukaryota</taxon>
        <taxon>Viridiplantae</taxon>
        <taxon>Streptophyta</taxon>
        <taxon>Embryophyta</taxon>
        <taxon>Tracheophyta</taxon>
        <taxon>Spermatophyta</taxon>
        <taxon>Magnoliopsida</taxon>
        <taxon>eudicotyledons</taxon>
        <taxon>Gunneridae</taxon>
        <taxon>Pentapetalae</taxon>
        <taxon>asterids</taxon>
        <taxon>lamiids</taxon>
        <taxon>Gentianales</taxon>
        <taxon>Rubiaceae</taxon>
        <taxon>Cinchonoideae</taxon>
        <taxon>Cinchoneae</taxon>
        <taxon>Cinchona</taxon>
    </lineage>
</organism>
<name>A0ABD2YUJ5_9GENT</name>
<reference evidence="1 2" key="1">
    <citation type="submission" date="2024-11" db="EMBL/GenBank/DDBJ databases">
        <title>A near-complete genome assembly of Cinchona calisaya.</title>
        <authorList>
            <person name="Lian D.C."/>
            <person name="Zhao X.W."/>
            <person name="Wei L."/>
        </authorList>
    </citation>
    <scope>NUCLEOTIDE SEQUENCE [LARGE SCALE GENOMIC DNA]</scope>
    <source>
        <tissue evidence="1">Nenye</tissue>
    </source>
</reference>
<sequence>MEKSVQSFLDTSTLQTFAALVAKLERDFVPSEVPQNKEWFTLMGKQSQGLEEKRADADLTRKDNSCEVFKPNFATNKRNSIIQSNEKIGDIGIKGLVIMRCRKNEGRYCFKRKGFDISSFEPYRNTTSCIHRVGPKLWAY</sequence>
<protein>
    <submittedName>
        <fullName evidence="1">Uncharacterized protein</fullName>
    </submittedName>
</protein>